<proteinExistence type="predicted"/>
<dbReference type="EMBL" id="SHKM01000001">
    <property type="protein sequence ID" value="RZT90299.1"/>
    <property type="molecule type" value="Genomic_DNA"/>
</dbReference>
<evidence type="ECO:0000256" key="1">
    <source>
        <dbReference type="ARBA" id="ARBA00001954"/>
    </source>
</evidence>
<evidence type="ECO:0000256" key="5">
    <source>
        <dbReference type="ARBA" id="ARBA00023004"/>
    </source>
</evidence>
<dbReference type="InterPro" id="IPR004574">
    <property type="entry name" value="Alkb"/>
</dbReference>
<dbReference type="PROSITE" id="PS51471">
    <property type="entry name" value="FE2OG_OXY"/>
    <property type="match status" value="1"/>
</dbReference>
<keyword evidence="2" id="KW-0479">Metal-binding</keyword>
<accession>A0ABY0IV15</accession>
<dbReference type="Pfam" id="PF13532">
    <property type="entry name" value="2OG-FeII_Oxy_2"/>
    <property type="match status" value="1"/>
</dbReference>
<dbReference type="Proteomes" id="UP000292136">
    <property type="component" value="Unassembled WGS sequence"/>
</dbReference>
<keyword evidence="5" id="KW-0408">Iron</keyword>
<dbReference type="InterPro" id="IPR027450">
    <property type="entry name" value="AlkB-like"/>
</dbReference>
<protein>
    <submittedName>
        <fullName evidence="7">DNA-N1-methyladenine dioxygenase</fullName>
    </submittedName>
</protein>
<evidence type="ECO:0000256" key="4">
    <source>
        <dbReference type="ARBA" id="ARBA00023002"/>
    </source>
</evidence>
<comment type="cofactor">
    <cofactor evidence="1">
        <name>Fe(2+)</name>
        <dbReference type="ChEBI" id="CHEBI:29033"/>
    </cofactor>
</comment>
<evidence type="ECO:0000313" key="8">
    <source>
        <dbReference type="Proteomes" id="UP000292136"/>
    </source>
</evidence>
<dbReference type="NCBIfam" id="NF011930">
    <property type="entry name" value="PRK15401.1"/>
    <property type="match status" value="1"/>
</dbReference>
<keyword evidence="3 7" id="KW-0223">Dioxygenase</keyword>
<comment type="caution">
    <text evidence="7">The sequence shown here is derived from an EMBL/GenBank/DDBJ whole genome shotgun (WGS) entry which is preliminary data.</text>
</comment>
<evidence type="ECO:0000313" key="7">
    <source>
        <dbReference type="EMBL" id="RZT90299.1"/>
    </source>
</evidence>
<dbReference type="InterPro" id="IPR037151">
    <property type="entry name" value="AlkB-like_sf"/>
</dbReference>
<name>A0ABY0IV15_9RHOO</name>
<evidence type="ECO:0000256" key="3">
    <source>
        <dbReference type="ARBA" id="ARBA00022964"/>
    </source>
</evidence>
<sequence length="220" mass="23775">MSGTLDLFADLPPPPPHAERLGPGTVLLHGYALERAPALIAAVERIIAASPWRQMITPGGQTMAVSMSNCGPLGWISDRRGYRYVPLDPLSGQPWPPLPPLLLRLADEAATAAGFPGFVPDACLINRYAPGTRLSLHQDRDEEDFSQPIVSLSLGLPAVFLLGGASRNDKTVKIPLLHGDVLVWGGPDRLRFHGVQPVKDGNHALTGPCRLNLTLRRARR</sequence>
<dbReference type="RefSeq" id="WP_130458785.1">
    <property type="nucleotide sequence ID" value="NZ_SHKM01000001.1"/>
</dbReference>
<dbReference type="InterPro" id="IPR005123">
    <property type="entry name" value="Oxoglu/Fe-dep_dioxygenase_dom"/>
</dbReference>
<keyword evidence="4" id="KW-0560">Oxidoreductase</keyword>
<keyword evidence="8" id="KW-1185">Reference proteome</keyword>
<dbReference type="Gene3D" id="2.60.120.590">
    <property type="entry name" value="Alpha-ketoglutarate-dependent dioxygenase AlkB-like"/>
    <property type="match status" value="1"/>
</dbReference>
<dbReference type="SUPFAM" id="SSF51197">
    <property type="entry name" value="Clavaminate synthase-like"/>
    <property type="match status" value="1"/>
</dbReference>
<evidence type="ECO:0000256" key="2">
    <source>
        <dbReference type="ARBA" id="ARBA00022723"/>
    </source>
</evidence>
<dbReference type="PANTHER" id="PTHR16557:SF2">
    <property type="entry name" value="NUCLEIC ACID DIOXYGENASE ALKBH1"/>
    <property type="match status" value="1"/>
</dbReference>
<gene>
    <name evidence="7" type="ORF">EV678_1111</name>
</gene>
<reference evidence="7 8" key="1">
    <citation type="submission" date="2019-02" db="EMBL/GenBank/DDBJ databases">
        <title>Genomic Encyclopedia of Type Strains, Phase IV (KMG-IV): sequencing the most valuable type-strain genomes for metagenomic binning, comparative biology and taxonomic classification.</title>
        <authorList>
            <person name="Goeker M."/>
        </authorList>
    </citation>
    <scope>NUCLEOTIDE SEQUENCE [LARGE SCALE GENOMIC DNA]</scope>
    <source>
        <strain evidence="7 8">DSM 21223</strain>
    </source>
</reference>
<evidence type="ECO:0000259" key="6">
    <source>
        <dbReference type="PROSITE" id="PS51471"/>
    </source>
</evidence>
<feature type="domain" description="Fe2OG dioxygenase" evidence="6">
    <location>
        <begin position="119"/>
        <end position="219"/>
    </location>
</feature>
<dbReference type="PANTHER" id="PTHR16557">
    <property type="entry name" value="ALKYLATED DNA REPAIR PROTEIN ALKB-RELATED"/>
    <property type="match status" value="1"/>
</dbReference>
<dbReference type="GO" id="GO:0051213">
    <property type="term" value="F:dioxygenase activity"/>
    <property type="evidence" value="ECO:0007669"/>
    <property type="project" value="UniProtKB-KW"/>
</dbReference>
<organism evidence="7 8">
    <name type="scientific">Azospira oryzae</name>
    <dbReference type="NCBI Taxonomy" id="146939"/>
    <lineage>
        <taxon>Bacteria</taxon>
        <taxon>Pseudomonadati</taxon>
        <taxon>Pseudomonadota</taxon>
        <taxon>Betaproteobacteria</taxon>
        <taxon>Rhodocyclales</taxon>
        <taxon>Rhodocyclaceae</taxon>
        <taxon>Azospira</taxon>
    </lineage>
</organism>